<dbReference type="RefSeq" id="WP_089656560.1">
    <property type="nucleotide sequence ID" value="NZ_FNGH01000001.1"/>
</dbReference>
<dbReference type="SUPFAM" id="SSF53850">
    <property type="entry name" value="Periplasmic binding protein-like II"/>
    <property type="match status" value="1"/>
</dbReference>
<dbReference type="InterPro" id="IPR007210">
    <property type="entry name" value="ABC_Gly_betaine_transp_sub-bd"/>
</dbReference>
<dbReference type="STRING" id="48727.SAMN05192555_101134"/>
<evidence type="ECO:0000313" key="3">
    <source>
        <dbReference type="EMBL" id="SDK76248.1"/>
    </source>
</evidence>
<accession>A0A1G9EJJ5</accession>
<dbReference type="Gene3D" id="3.40.190.120">
    <property type="entry name" value="Osmoprotection protein (prox), domain 2"/>
    <property type="match status" value="1"/>
</dbReference>
<dbReference type="Pfam" id="PF04069">
    <property type="entry name" value="OpuAC"/>
    <property type="match status" value="1"/>
</dbReference>
<dbReference type="Gene3D" id="3.40.190.10">
    <property type="entry name" value="Periplasmic binding protein-like II"/>
    <property type="match status" value="1"/>
</dbReference>
<sequence>MQRISNTLLASTIAITASLGQAHANDIVVGGLNYTEHLLLTSATTQYLEHHGYEIDQREGLGTSVLRQAQENGQVDLYWEYTGNSVILFNDQPQPENAEETYRIAKELDAEKGLVWLDPTDTNNTYALAMREDDAESRGIATMSDLADALNAGEELVLASNAEFYARDDGLRPLQEAYGFEFPRNRVRRMDSGLTYNALRDGNADVALVFATDGRNGAFNFRVLEDDQAFFPVYALAPVVREDTLAEYPELEGLLNAMAATLNDDLLIELNSRVDVEGEEIERVAASYLAEHGLID</sequence>
<feature type="domain" description="ABC-type glycine betaine transport system substrate-binding" evidence="2">
    <location>
        <begin position="26"/>
        <end position="291"/>
    </location>
</feature>
<keyword evidence="1" id="KW-0732">Signal</keyword>
<dbReference type="AlphaFoldDB" id="A0A1G9EJJ5"/>
<evidence type="ECO:0000256" key="1">
    <source>
        <dbReference type="SAM" id="SignalP"/>
    </source>
</evidence>
<feature type="signal peptide" evidence="1">
    <location>
        <begin position="1"/>
        <end position="24"/>
    </location>
</feature>
<evidence type="ECO:0000259" key="2">
    <source>
        <dbReference type="Pfam" id="PF04069"/>
    </source>
</evidence>
<organism evidence="3 4">
    <name type="scientific">Franzmannia pantelleriensis</name>
    <dbReference type="NCBI Taxonomy" id="48727"/>
    <lineage>
        <taxon>Bacteria</taxon>
        <taxon>Pseudomonadati</taxon>
        <taxon>Pseudomonadota</taxon>
        <taxon>Gammaproteobacteria</taxon>
        <taxon>Oceanospirillales</taxon>
        <taxon>Halomonadaceae</taxon>
        <taxon>Franzmannia</taxon>
    </lineage>
</organism>
<dbReference type="Proteomes" id="UP000199107">
    <property type="component" value="Unassembled WGS sequence"/>
</dbReference>
<evidence type="ECO:0000313" key="4">
    <source>
        <dbReference type="Proteomes" id="UP000199107"/>
    </source>
</evidence>
<dbReference type="GO" id="GO:0043190">
    <property type="term" value="C:ATP-binding cassette (ABC) transporter complex"/>
    <property type="evidence" value="ECO:0007669"/>
    <property type="project" value="InterPro"/>
</dbReference>
<protein>
    <submittedName>
        <fullName evidence="3">Osmoprotectant transport system substrate-binding protein</fullName>
    </submittedName>
</protein>
<proteinExistence type="predicted"/>
<name>A0A1G9EJJ5_9GAMM</name>
<dbReference type="CDD" id="cd13611">
    <property type="entry name" value="PBP2_YehZ"/>
    <property type="match status" value="1"/>
</dbReference>
<keyword evidence="4" id="KW-1185">Reference proteome</keyword>
<dbReference type="OrthoDB" id="9781705at2"/>
<dbReference type="EMBL" id="FNGH01000001">
    <property type="protein sequence ID" value="SDK76248.1"/>
    <property type="molecule type" value="Genomic_DNA"/>
</dbReference>
<reference evidence="4" key="1">
    <citation type="submission" date="2016-10" db="EMBL/GenBank/DDBJ databases">
        <authorList>
            <person name="Varghese N."/>
            <person name="Submissions S."/>
        </authorList>
    </citation>
    <scope>NUCLEOTIDE SEQUENCE [LARGE SCALE GENOMIC DNA]</scope>
    <source>
        <strain evidence="4">AAP</strain>
    </source>
</reference>
<gene>
    <name evidence="3" type="ORF">SAMN05192555_101134</name>
</gene>
<feature type="chain" id="PRO_5011455718" evidence="1">
    <location>
        <begin position="25"/>
        <end position="296"/>
    </location>
</feature>
<dbReference type="GO" id="GO:0022857">
    <property type="term" value="F:transmembrane transporter activity"/>
    <property type="evidence" value="ECO:0007669"/>
    <property type="project" value="InterPro"/>
</dbReference>